<dbReference type="InterPro" id="IPR002577">
    <property type="entry name" value="HTH_HxlR"/>
</dbReference>
<name>A0ABW8CC46_9ACTN</name>
<organism evidence="5 6">
    <name type="scientific">Streptomyces fildesensis</name>
    <dbReference type="NCBI Taxonomy" id="375757"/>
    <lineage>
        <taxon>Bacteria</taxon>
        <taxon>Bacillati</taxon>
        <taxon>Actinomycetota</taxon>
        <taxon>Actinomycetes</taxon>
        <taxon>Kitasatosporales</taxon>
        <taxon>Streptomycetaceae</taxon>
        <taxon>Streptomyces</taxon>
    </lineage>
</organism>
<evidence type="ECO:0000259" key="4">
    <source>
        <dbReference type="PROSITE" id="PS51118"/>
    </source>
</evidence>
<dbReference type="SUPFAM" id="SSF46785">
    <property type="entry name" value="Winged helix' DNA-binding domain"/>
    <property type="match status" value="1"/>
</dbReference>
<comment type="caution">
    <text evidence="5">The sequence shown here is derived from an EMBL/GenBank/DDBJ whole genome shotgun (WGS) entry which is preliminary data.</text>
</comment>
<keyword evidence="1" id="KW-0805">Transcription regulation</keyword>
<dbReference type="Proteomes" id="UP001614394">
    <property type="component" value="Unassembled WGS sequence"/>
</dbReference>
<evidence type="ECO:0000256" key="2">
    <source>
        <dbReference type="ARBA" id="ARBA00023125"/>
    </source>
</evidence>
<keyword evidence="2" id="KW-0238">DNA-binding</keyword>
<dbReference type="InterPro" id="IPR036390">
    <property type="entry name" value="WH_DNA-bd_sf"/>
</dbReference>
<dbReference type="Gene3D" id="1.10.10.10">
    <property type="entry name" value="Winged helix-like DNA-binding domain superfamily/Winged helix DNA-binding domain"/>
    <property type="match status" value="1"/>
</dbReference>
<evidence type="ECO:0000256" key="3">
    <source>
        <dbReference type="ARBA" id="ARBA00023163"/>
    </source>
</evidence>
<proteinExistence type="predicted"/>
<dbReference type="PANTHER" id="PTHR33204:SF37">
    <property type="entry name" value="HTH-TYPE TRANSCRIPTIONAL REGULATOR YODB"/>
    <property type="match status" value="1"/>
</dbReference>
<dbReference type="EMBL" id="JBITYG010000008">
    <property type="protein sequence ID" value="MFI9104015.1"/>
    <property type="molecule type" value="Genomic_DNA"/>
</dbReference>
<reference evidence="5 6" key="1">
    <citation type="submission" date="2024-10" db="EMBL/GenBank/DDBJ databases">
        <title>The Natural Products Discovery Center: Release of the First 8490 Sequenced Strains for Exploring Actinobacteria Biosynthetic Diversity.</title>
        <authorList>
            <person name="Kalkreuter E."/>
            <person name="Kautsar S.A."/>
            <person name="Yang D."/>
            <person name="Bader C.D."/>
            <person name="Teijaro C.N."/>
            <person name="Fluegel L."/>
            <person name="Davis C.M."/>
            <person name="Simpson J.R."/>
            <person name="Lauterbach L."/>
            <person name="Steele A.D."/>
            <person name="Gui C."/>
            <person name="Meng S."/>
            <person name="Li G."/>
            <person name="Viehrig K."/>
            <person name="Ye F."/>
            <person name="Su P."/>
            <person name="Kiefer A.F."/>
            <person name="Nichols A."/>
            <person name="Cepeda A.J."/>
            <person name="Yan W."/>
            <person name="Fan B."/>
            <person name="Jiang Y."/>
            <person name="Adhikari A."/>
            <person name="Zheng C.-J."/>
            <person name="Schuster L."/>
            <person name="Cowan T.M."/>
            <person name="Smanski M.J."/>
            <person name="Chevrette M.G."/>
            <person name="De Carvalho L.P.S."/>
            <person name="Shen B."/>
        </authorList>
    </citation>
    <scope>NUCLEOTIDE SEQUENCE [LARGE SCALE GENOMIC DNA]</scope>
    <source>
        <strain evidence="5 6">NPDC053399</strain>
    </source>
</reference>
<sequence>MQRGQQAQAELGAEVCTGVDIALTRVFELLGKRWTGLIVAVLTQRAAYYADLRRALPKISERMLSDRLSELADAGLVVREVDEGPPLRVTYRLTEAGLGLGPALHELGLWAETYLLGGIDAAGALGGPCAGPQADPSRPQPEIC</sequence>
<gene>
    <name evidence="5" type="ORF">ACIGXA_26205</name>
</gene>
<dbReference type="PANTHER" id="PTHR33204">
    <property type="entry name" value="TRANSCRIPTIONAL REGULATOR, MARR FAMILY"/>
    <property type="match status" value="1"/>
</dbReference>
<evidence type="ECO:0000256" key="1">
    <source>
        <dbReference type="ARBA" id="ARBA00023015"/>
    </source>
</evidence>
<evidence type="ECO:0000313" key="5">
    <source>
        <dbReference type="EMBL" id="MFI9104015.1"/>
    </source>
</evidence>
<dbReference type="PROSITE" id="PS51118">
    <property type="entry name" value="HTH_HXLR"/>
    <property type="match status" value="1"/>
</dbReference>
<evidence type="ECO:0000313" key="6">
    <source>
        <dbReference type="Proteomes" id="UP001614394"/>
    </source>
</evidence>
<feature type="domain" description="HTH hxlR-type" evidence="4">
    <location>
        <begin position="16"/>
        <end position="119"/>
    </location>
</feature>
<dbReference type="InterPro" id="IPR036388">
    <property type="entry name" value="WH-like_DNA-bd_sf"/>
</dbReference>
<keyword evidence="3" id="KW-0804">Transcription</keyword>
<accession>A0ABW8CC46</accession>
<dbReference type="Pfam" id="PF01638">
    <property type="entry name" value="HxlR"/>
    <property type="match status" value="1"/>
</dbReference>
<dbReference type="RefSeq" id="WP_399653806.1">
    <property type="nucleotide sequence ID" value="NZ_JBITYG010000008.1"/>
</dbReference>
<protein>
    <submittedName>
        <fullName evidence="5">Winged helix-turn-helix transcriptional regulator</fullName>
    </submittedName>
</protein>
<keyword evidence="6" id="KW-1185">Reference proteome</keyword>